<dbReference type="Proteomes" id="UP000315677">
    <property type="component" value="Unassembled WGS sequence"/>
</dbReference>
<dbReference type="AlphaFoldDB" id="A0A543DKL3"/>
<proteinExistence type="predicted"/>
<evidence type="ECO:0000256" key="1">
    <source>
        <dbReference type="SAM" id="MobiDB-lite"/>
    </source>
</evidence>
<keyword evidence="2" id="KW-1133">Transmembrane helix</keyword>
<protein>
    <submittedName>
        <fullName evidence="3">Uncharacterized protein</fullName>
    </submittedName>
</protein>
<reference evidence="3 4" key="1">
    <citation type="submission" date="2019-06" db="EMBL/GenBank/DDBJ databases">
        <title>Sequencing the genomes of 1000 actinobacteria strains.</title>
        <authorList>
            <person name="Klenk H.-P."/>
        </authorList>
    </citation>
    <scope>NUCLEOTIDE SEQUENCE [LARGE SCALE GENOMIC DNA]</scope>
    <source>
        <strain evidence="3 4">DSM 45301</strain>
    </source>
</reference>
<keyword evidence="2" id="KW-0812">Transmembrane</keyword>
<feature type="compositionally biased region" description="Pro residues" evidence="1">
    <location>
        <begin position="149"/>
        <end position="163"/>
    </location>
</feature>
<evidence type="ECO:0000313" key="3">
    <source>
        <dbReference type="EMBL" id="TQM09868.1"/>
    </source>
</evidence>
<organism evidence="3 4">
    <name type="scientific">Pseudonocardia kunmingensis</name>
    <dbReference type="NCBI Taxonomy" id="630975"/>
    <lineage>
        <taxon>Bacteria</taxon>
        <taxon>Bacillati</taxon>
        <taxon>Actinomycetota</taxon>
        <taxon>Actinomycetes</taxon>
        <taxon>Pseudonocardiales</taxon>
        <taxon>Pseudonocardiaceae</taxon>
        <taxon>Pseudonocardia</taxon>
    </lineage>
</organism>
<feature type="transmembrane region" description="Helical" evidence="2">
    <location>
        <begin position="37"/>
        <end position="56"/>
    </location>
</feature>
<dbReference type="RefSeq" id="WP_170231554.1">
    <property type="nucleotide sequence ID" value="NZ_VFPA01000003.1"/>
</dbReference>
<feature type="transmembrane region" description="Helical" evidence="2">
    <location>
        <begin position="105"/>
        <end position="130"/>
    </location>
</feature>
<accession>A0A543DKL3</accession>
<feature type="region of interest" description="Disordered" evidence="1">
    <location>
        <begin position="149"/>
        <end position="185"/>
    </location>
</feature>
<comment type="caution">
    <text evidence="3">The sequence shown here is derived from an EMBL/GenBank/DDBJ whole genome shotgun (WGS) entry which is preliminary data.</text>
</comment>
<evidence type="ECO:0000313" key="4">
    <source>
        <dbReference type="Proteomes" id="UP000315677"/>
    </source>
</evidence>
<dbReference type="EMBL" id="VFPA01000003">
    <property type="protein sequence ID" value="TQM09868.1"/>
    <property type="molecule type" value="Genomic_DNA"/>
</dbReference>
<keyword evidence="4" id="KW-1185">Reference proteome</keyword>
<sequence length="185" mass="19062">MTCDPGAYSFRGAATFGACVTFVVAVVSDVAAGGRPLHTMTLGLVALAVAGLRLLLAGRHGGLFATIRGAVVAQPALHAATKLLPVPPDPDVSLVGHVTAESSTTALHVLVAAVIVAAVAGAERLFLAVATSHPFTRWLRLMWSGARPQPPAPFAEPHPAPPTRRPHLTPAPRRGPPVEPRASLV</sequence>
<evidence type="ECO:0000256" key="2">
    <source>
        <dbReference type="SAM" id="Phobius"/>
    </source>
</evidence>
<gene>
    <name evidence="3" type="ORF">FB558_5642</name>
</gene>
<keyword evidence="2" id="KW-0472">Membrane</keyword>
<feature type="transmembrane region" description="Helical" evidence="2">
    <location>
        <begin position="12"/>
        <end position="31"/>
    </location>
</feature>
<name>A0A543DKL3_9PSEU</name>